<organism evidence="3 4">
    <name type="scientific">Candidatus Moanibacter tarae</name>
    <dbReference type="NCBI Taxonomy" id="2200854"/>
    <lineage>
        <taxon>Bacteria</taxon>
        <taxon>Pseudomonadati</taxon>
        <taxon>Verrucomicrobiota</taxon>
        <taxon>Opitutia</taxon>
        <taxon>Puniceicoccales</taxon>
        <taxon>Puniceicoccales incertae sedis</taxon>
        <taxon>Candidatus Moanibacter</taxon>
    </lineage>
</organism>
<keyword evidence="2" id="KW-0812">Transmembrane</keyword>
<dbReference type="InterPro" id="IPR000983">
    <property type="entry name" value="Bac_GSPG_pilin"/>
</dbReference>
<sequence>MNRKSGKEGFTLVEIMIVVVIIGLLAALAIPAFNKIRITSQDRAVINNLRQFASAAQQHMLEEGVSQVTSADIVGEGLRINNLQQVANETYLFTVSPETTRLTATINGREIHYNF</sequence>
<dbReference type="GO" id="GO:0015627">
    <property type="term" value="C:type II protein secretion system complex"/>
    <property type="evidence" value="ECO:0007669"/>
    <property type="project" value="InterPro"/>
</dbReference>
<dbReference type="KEGG" id="mtar:DF168_00052"/>
<dbReference type="NCBIfam" id="TIGR02532">
    <property type="entry name" value="IV_pilin_GFxxxE"/>
    <property type="match status" value="1"/>
</dbReference>
<dbReference type="Proteomes" id="UP000247465">
    <property type="component" value="Chromosome"/>
</dbReference>
<evidence type="ECO:0000256" key="1">
    <source>
        <dbReference type="ARBA" id="ARBA00022481"/>
    </source>
</evidence>
<evidence type="ECO:0000256" key="2">
    <source>
        <dbReference type="SAM" id="Phobius"/>
    </source>
</evidence>
<proteinExistence type="predicted"/>
<dbReference type="GO" id="GO:0015628">
    <property type="term" value="P:protein secretion by the type II secretion system"/>
    <property type="evidence" value="ECO:0007669"/>
    <property type="project" value="InterPro"/>
</dbReference>
<dbReference type="SUPFAM" id="SSF54523">
    <property type="entry name" value="Pili subunits"/>
    <property type="match status" value="1"/>
</dbReference>
<dbReference type="Pfam" id="PF07963">
    <property type="entry name" value="N_methyl"/>
    <property type="match status" value="1"/>
</dbReference>
<evidence type="ECO:0000313" key="4">
    <source>
        <dbReference type="Proteomes" id="UP000247465"/>
    </source>
</evidence>
<dbReference type="Gene3D" id="3.30.700.10">
    <property type="entry name" value="Glycoprotein, Type 4 Pilin"/>
    <property type="match status" value="1"/>
</dbReference>
<dbReference type="PROSITE" id="PS00409">
    <property type="entry name" value="PROKAR_NTER_METHYL"/>
    <property type="match status" value="1"/>
</dbReference>
<dbReference type="InterPro" id="IPR045584">
    <property type="entry name" value="Pilin-like"/>
</dbReference>
<dbReference type="AlphaFoldDB" id="A0A2Z4AK26"/>
<dbReference type="PRINTS" id="PR00813">
    <property type="entry name" value="BCTERIALGSPG"/>
</dbReference>
<dbReference type="InterPro" id="IPR012902">
    <property type="entry name" value="N_methyl_site"/>
</dbReference>
<dbReference type="PANTHER" id="PTHR30093">
    <property type="entry name" value="GENERAL SECRETION PATHWAY PROTEIN G"/>
    <property type="match status" value="1"/>
</dbReference>
<keyword evidence="2" id="KW-0472">Membrane</keyword>
<dbReference type="EMBL" id="CP029803">
    <property type="protein sequence ID" value="AWT58880.1"/>
    <property type="molecule type" value="Genomic_DNA"/>
</dbReference>
<accession>A0A2Z4AK26</accession>
<feature type="transmembrane region" description="Helical" evidence="2">
    <location>
        <begin position="12"/>
        <end position="33"/>
    </location>
</feature>
<name>A0A2Z4AK26_9BACT</name>
<keyword evidence="2" id="KW-1133">Transmembrane helix</keyword>
<gene>
    <name evidence="3" type="primary">fimA</name>
    <name evidence="3" type="ORF">DF168_00052</name>
</gene>
<evidence type="ECO:0000313" key="3">
    <source>
        <dbReference type="EMBL" id="AWT58880.1"/>
    </source>
</evidence>
<reference evidence="3 4" key="1">
    <citation type="submission" date="2018-06" db="EMBL/GenBank/DDBJ databases">
        <title>Draft Genome Sequence of a Novel Marine Bacterium Related to the Verrucomicrobia.</title>
        <authorList>
            <person name="Vosseberg J."/>
            <person name="Martijn J."/>
            <person name="Ettema T.J.G."/>
        </authorList>
    </citation>
    <scope>NUCLEOTIDE SEQUENCE [LARGE SCALE GENOMIC DNA]</scope>
    <source>
        <strain evidence="3">TARA_B100001123</strain>
    </source>
</reference>
<protein>
    <submittedName>
        <fullName evidence="3">Fimbrial protein</fullName>
    </submittedName>
</protein>
<keyword evidence="1" id="KW-0488">Methylation</keyword>